<dbReference type="InterPro" id="IPR051864">
    <property type="entry name" value="NCF2_NOXA1"/>
</dbReference>
<feature type="region of interest" description="Disordered" evidence="1">
    <location>
        <begin position="499"/>
        <end position="525"/>
    </location>
</feature>
<name>A0A9D3YFQ7_DREPO</name>
<feature type="compositionally biased region" description="Basic and acidic residues" evidence="1">
    <location>
        <begin position="505"/>
        <end position="524"/>
    </location>
</feature>
<dbReference type="Pfam" id="PF13181">
    <property type="entry name" value="TPR_8"/>
    <property type="match status" value="1"/>
</dbReference>
<sequence>MYASIESWQDAVSLHTSGHYHQAVVCYQHTADDISARLFYNMACAHIRLGDLHAAKQSLCDAVKRDRNLAVAYFQRGTINLDLTHHEEALRDFEMARMLLRGNQFINYTPLNLFATLHISQIFFNMALAVRLVNASGEAGLCGNMTGEVLFYLKEALRDVNGVDDVIRSRIETAIHMTKGGDDITTLQPMRFDADQLFRAPHDVIGNTPHPSLKGADISKKNPEFEFRRSVSLMRRGSKGIDSNFRRARSYNAAECRQRFNKKKILKPQKNNMINHGIEYKAYHGEETYDANPSNVPFKRRHAFRQRLSRISRFEQAISDSVLVKKPLAKEPSSKSMSSFHDAKKSVNRLENVETLYDVGEDKTKNSDCMQIYRPDIKVLNPQKSKLTTKNTDTDNGGNSIRSKATSVMSILPSYVNYSCTKTVPKRQVTSLVDLKPSKSTFSPFDSKENSSMSTLKSRLSKLRIEDNKKANTFPSYVTHDVSNAENCEDIMATPNLSDEIQTPRNDEHKAHLKEKSTSKDSKQGKTVVSARTSVKSLGIAICDCSSVVKYALSTALDVATVIVTPVAEKSAQSSKSQITQTRKPLKCIKINEPARVMHKRIKSTKTKRAPDPPKISDTLYAMADFAVAFAKGVPDESSMDNTDGYQEITPDYLEYSFEITELNEAHFNNERTYYNFKSVDDSKLDTDGSNFVTASEGCFDENHNVVDNEYVNIKPNYVNVQPEQKRDISSDDHTYENYSLKAKLFSNNSSKSNKDSNGEGEKISFSPAHTSSILREEPKIQFKPNTDNIVITNLTRNNTIKDTNVEVHQLSKLETNTQENSRHTLTDTLAPMENRRQQTAVSSTKTSRVKPPPSLSILSKKYNPLGFILGQSLNIAVGVVGNHKYDDDNDDDESNYDSCLCDIEEEQSIEHHEIEGEMSDDAVDINKDHFEIRTMETRPCTESNSPSSDFVNVNTIADTANTLRAKTPEIDANNNSETSLLF</sequence>
<dbReference type="Proteomes" id="UP000828390">
    <property type="component" value="Unassembled WGS sequence"/>
</dbReference>
<comment type="caution">
    <text evidence="2">The sequence shown here is derived from an EMBL/GenBank/DDBJ whole genome shotgun (WGS) entry which is preliminary data.</text>
</comment>
<dbReference type="EMBL" id="JAIWYP010000015">
    <property type="protein sequence ID" value="KAH3699719.1"/>
    <property type="molecule type" value="Genomic_DNA"/>
</dbReference>
<dbReference type="PANTHER" id="PTHR15175:SF0">
    <property type="entry name" value="SH3 DOMAIN-CONTAINING PROTEIN C23A1.17"/>
    <property type="match status" value="1"/>
</dbReference>
<dbReference type="OrthoDB" id="9450131at2759"/>
<feature type="compositionally biased region" description="Polar residues" evidence="1">
    <location>
        <begin position="838"/>
        <end position="847"/>
    </location>
</feature>
<feature type="region of interest" description="Disordered" evidence="1">
    <location>
        <begin position="836"/>
        <end position="856"/>
    </location>
</feature>
<dbReference type="InterPro" id="IPR019734">
    <property type="entry name" value="TPR_rpt"/>
</dbReference>
<reference evidence="2" key="1">
    <citation type="journal article" date="2019" name="bioRxiv">
        <title>The Genome of the Zebra Mussel, Dreissena polymorpha: A Resource for Invasive Species Research.</title>
        <authorList>
            <person name="McCartney M.A."/>
            <person name="Auch B."/>
            <person name="Kono T."/>
            <person name="Mallez S."/>
            <person name="Zhang Y."/>
            <person name="Obille A."/>
            <person name="Becker A."/>
            <person name="Abrahante J.E."/>
            <person name="Garbe J."/>
            <person name="Badalamenti J.P."/>
            <person name="Herman A."/>
            <person name="Mangelson H."/>
            <person name="Liachko I."/>
            <person name="Sullivan S."/>
            <person name="Sone E.D."/>
            <person name="Koren S."/>
            <person name="Silverstein K.A.T."/>
            <person name="Beckman K.B."/>
            <person name="Gohl D.M."/>
        </authorList>
    </citation>
    <scope>NUCLEOTIDE SEQUENCE</scope>
    <source>
        <strain evidence="2">Duluth1</strain>
        <tissue evidence="2">Whole animal</tissue>
    </source>
</reference>
<protein>
    <submittedName>
        <fullName evidence="2">Uncharacterized protein</fullName>
    </submittedName>
</protein>
<proteinExistence type="predicted"/>
<dbReference type="Gene3D" id="1.25.40.10">
    <property type="entry name" value="Tetratricopeptide repeat domain"/>
    <property type="match status" value="1"/>
</dbReference>
<reference evidence="2" key="2">
    <citation type="submission" date="2020-11" db="EMBL/GenBank/DDBJ databases">
        <authorList>
            <person name="McCartney M.A."/>
            <person name="Auch B."/>
            <person name="Kono T."/>
            <person name="Mallez S."/>
            <person name="Becker A."/>
            <person name="Gohl D.M."/>
            <person name="Silverstein K.A.T."/>
            <person name="Koren S."/>
            <person name="Bechman K.B."/>
            <person name="Herman A."/>
            <person name="Abrahante J.E."/>
            <person name="Garbe J."/>
        </authorList>
    </citation>
    <scope>NUCLEOTIDE SEQUENCE</scope>
    <source>
        <strain evidence="2">Duluth1</strain>
        <tissue evidence="2">Whole animal</tissue>
    </source>
</reference>
<dbReference type="AlphaFoldDB" id="A0A9D3YFQ7"/>
<dbReference type="PANTHER" id="PTHR15175">
    <property type="entry name" value="NEUTROPHIL CYTOSOLIC FACTOR 2, NEUTROPHIL NADPH OXIDASE FACTOR 2"/>
    <property type="match status" value="1"/>
</dbReference>
<dbReference type="InterPro" id="IPR011990">
    <property type="entry name" value="TPR-like_helical_dom_sf"/>
</dbReference>
<organism evidence="2 3">
    <name type="scientific">Dreissena polymorpha</name>
    <name type="common">Zebra mussel</name>
    <name type="synonym">Mytilus polymorpha</name>
    <dbReference type="NCBI Taxonomy" id="45954"/>
    <lineage>
        <taxon>Eukaryota</taxon>
        <taxon>Metazoa</taxon>
        <taxon>Spiralia</taxon>
        <taxon>Lophotrochozoa</taxon>
        <taxon>Mollusca</taxon>
        <taxon>Bivalvia</taxon>
        <taxon>Autobranchia</taxon>
        <taxon>Heteroconchia</taxon>
        <taxon>Euheterodonta</taxon>
        <taxon>Imparidentia</taxon>
        <taxon>Neoheterodontei</taxon>
        <taxon>Myida</taxon>
        <taxon>Dreissenoidea</taxon>
        <taxon>Dreissenidae</taxon>
        <taxon>Dreissena</taxon>
    </lineage>
</organism>
<evidence type="ECO:0000313" key="3">
    <source>
        <dbReference type="Proteomes" id="UP000828390"/>
    </source>
</evidence>
<gene>
    <name evidence="2" type="ORF">DPMN_074679</name>
</gene>
<dbReference type="SMART" id="SM00028">
    <property type="entry name" value="TPR"/>
    <property type="match status" value="2"/>
</dbReference>
<feature type="compositionally biased region" description="Basic and acidic residues" evidence="1">
    <location>
        <begin position="753"/>
        <end position="763"/>
    </location>
</feature>
<evidence type="ECO:0000256" key="1">
    <source>
        <dbReference type="SAM" id="MobiDB-lite"/>
    </source>
</evidence>
<keyword evidence="3" id="KW-1185">Reference proteome</keyword>
<feature type="region of interest" description="Disordered" evidence="1">
    <location>
        <begin position="748"/>
        <end position="780"/>
    </location>
</feature>
<dbReference type="SUPFAM" id="SSF48452">
    <property type="entry name" value="TPR-like"/>
    <property type="match status" value="1"/>
</dbReference>
<accession>A0A9D3YFQ7</accession>
<evidence type="ECO:0000313" key="2">
    <source>
        <dbReference type="EMBL" id="KAH3699719.1"/>
    </source>
</evidence>